<sequence length="1331" mass="134821">MSFTNPISRRLLRAGSAMAVIAAVGFAGAAPAQAIAQSIAQTKPKAAAPADPKVLFTEDFENTGTDPVRLDAYQGKSHGYVADPAWLQGCNGWVASWQAPADAAAPVADCGAANWWNLSRGLSYSLGALHQKAETNHGVSAYTYGNPGADKVQFETKQPIALPTKGRFVTFSVDAAENSCHALHAALKFYLVDGAQSIPTFTTPIDPCTDPNAKIVPSPANSVDSGPTATRAGTYAGNKAVLFDGDQLGIRLVNGQGSGGGNDAAFDNIRVLDVTPKLAKAFAPANVDVGETSRLTFTVTNTSELAEKADWTFTDTLPEGLDIAGDGGFTSTCAPFSFSLDHTGGVLTMTGTLAAGQETCEASVNVVSKSPGTYENCAKNLALTGLDAPECATLEVVAPPTFPCEVSTVFLSQGIPTGLKAQEYSAGGSDFVPVGPASDWRYNAIGVNPKDGYIYGMSTGPEGGHQPGRLLRIDATGKVTSLGAPQGDAELAANGSIVGAFDDDGTYYSIVANHLTKVDVTTTPAAAQVVGPVAGWTPADFAYADGFFWGQSRVGTVTTLYRLNPADASVVTFTSPVQNAPENGQYGAAWRYGNGNLGFSANVTGNNHQIAVANPGSANPTFTLVSTVPGPVPGQNNNDGTGCISKPADLAIEKSAPSAVDPSGEVRWTLKVTNNGAGIASGFTVTDQLPAEVTELSTPTVGAKIDDHTLTYNGGRLEVGDSVEIVVVGKAPATYETCFSNSASVTGNENDPNPDNDKASVKTCTGGEPAYTLTKTSSAADGAVKAGDKVVYTLTVTNTGKAEVTPTVTDDLSGTLDDASYNGDAAASDGPAPTVSEPTLTWSGPVPVGGTVTITYSVTVKPTAEQGDHVLKNAASGDGPIQDCPAKPCATTTNPVASYTLAKTADPAAGTAVEADQKITYTLTVTNTGGAPVTPTVTDDLTDVLDDASYNGDAAASDGSVPSVSETTLTWTGAVPVGGTVTITYSVTVLAFDAQGDHTLANAASGDGPIDGCEATPCVSTENPSGGYTIAKSVDPESGTAVSGGDVLTYTVEVQNVGAAPLTPTVTDDLSAVLDDATYNGDASASSGPAPTVSGSTLTWSGPLPVGATVTITYSVKVLAFSEQGDHLLKNVASGDGPVSGCKTAPCATTENSSGGYTLSKSADPASGESVADGQKVTYRVLVANKGAAPVSPVVTDDLSGVLDDATYNGDAAASDGSAVAVSGSTLTWSGTVPAGKTVTITYSVTVLSYDDQHDHKLGNVVSGDGPLQGCEAGKPCARTDNPAANPPVGARLPKTGGELLLVGGGASLLLILGLLGLVAATRAGRMRASR</sequence>
<dbReference type="PANTHER" id="PTHR34819">
    <property type="entry name" value="LARGE CYSTEINE-RICH PERIPLASMIC PROTEIN OMCB"/>
    <property type="match status" value="1"/>
</dbReference>
<accession>A0ABV7YC64</accession>
<feature type="domain" description="DUF11" evidence="4">
    <location>
        <begin position="649"/>
        <end position="762"/>
    </location>
</feature>
<dbReference type="InterPro" id="IPR047589">
    <property type="entry name" value="DUF11_rpt"/>
</dbReference>
<evidence type="ECO:0000259" key="5">
    <source>
        <dbReference type="Pfam" id="PF21959"/>
    </source>
</evidence>
<dbReference type="NCBIfam" id="TIGR01451">
    <property type="entry name" value="B_ant_repeat"/>
    <property type="match status" value="2"/>
</dbReference>
<reference evidence="9" key="1">
    <citation type="journal article" date="2019" name="Int. J. Syst. Evol. Microbiol.">
        <title>The Global Catalogue of Microorganisms (GCM) 10K type strain sequencing project: providing services to taxonomists for standard genome sequencing and annotation.</title>
        <authorList>
            <consortium name="The Broad Institute Genomics Platform"/>
            <consortium name="The Broad Institute Genome Sequencing Center for Infectious Disease"/>
            <person name="Wu L."/>
            <person name="Ma J."/>
        </authorList>
    </citation>
    <scope>NUCLEOTIDE SEQUENCE [LARGE SCALE GENOMIC DNA]</scope>
    <source>
        <strain evidence="9">CGMCC 4.7241</strain>
    </source>
</reference>
<comment type="caution">
    <text evidence="8">The sequence shown here is derived from an EMBL/GenBank/DDBJ whole genome shotgun (WGS) entry which is preliminary data.</text>
</comment>
<protein>
    <submittedName>
        <fullName evidence="8">DUF6923 family protein</fullName>
    </submittedName>
</protein>
<keyword evidence="3" id="KW-0732">Signal</keyword>
<feature type="domain" description="DUF7927" evidence="6">
    <location>
        <begin position="899"/>
        <end position="1021"/>
    </location>
</feature>
<dbReference type="Gene3D" id="2.60.40.10">
    <property type="entry name" value="Immunoglobulins"/>
    <property type="match status" value="1"/>
</dbReference>
<evidence type="ECO:0000256" key="3">
    <source>
        <dbReference type="SAM" id="SignalP"/>
    </source>
</evidence>
<dbReference type="EMBL" id="JBHRZH010000006">
    <property type="protein sequence ID" value="MFC3761250.1"/>
    <property type="molecule type" value="Genomic_DNA"/>
</dbReference>
<dbReference type="InterPro" id="IPR051172">
    <property type="entry name" value="Chlamydia_OmcB"/>
</dbReference>
<gene>
    <name evidence="8" type="ORF">ACFOUW_10395</name>
</gene>
<keyword evidence="9" id="KW-1185">Reference proteome</keyword>
<feature type="domain" description="DUF7927" evidence="6">
    <location>
        <begin position="1157"/>
        <end position="1280"/>
    </location>
</feature>
<dbReference type="Pfam" id="PF01345">
    <property type="entry name" value="DUF11"/>
    <property type="match status" value="1"/>
</dbReference>
<dbReference type="PANTHER" id="PTHR34819:SF3">
    <property type="entry name" value="CELL SURFACE PROTEIN"/>
    <property type="match status" value="1"/>
</dbReference>
<feature type="transmembrane region" description="Helical" evidence="2">
    <location>
        <begin position="1300"/>
        <end position="1321"/>
    </location>
</feature>
<dbReference type="InterPro" id="IPR057687">
    <property type="entry name" value="DUF7927"/>
</dbReference>
<organism evidence="8 9">
    <name type="scientific">Tenggerimyces flavus</name>
    <dbReference type="NCBI Taxonomy" id="1708749"/>
    <lineage>
        <taxon>Bacteria</taxon>
        <taxon>Bacillati</taxon>
        <taxon>Actinomycetota</taxon>
        <taxon>Actinomycetes</taxon>
        <taxon>Propionibacteriales</taxon>
        <taxon>Nocardioidaceae</taxon>
        <taxon>Tenggerimyces</taxon>
    </lineage>
</organism>
<feature type="domain" description="DUF7927" evidence="6">
    <location>
        <begin position="771"/>
        <end position="890"/>
    </location>
</feature>
<dbReference type="Pfam" id="PF21959">
    <property type="entry name" value="DUF6923"/>
    <property type="match status" value="1"/>
</dbReference>
<name>A0ABV7YC64_9ACTN</name>
<dbReference type="InterPro" id="IPR006311">
    <property type="entry name" value="TAT_signal"/>
</dbReference>
<dbReference type="InterPro" id="IPR054215">
    <property type="entry name" value="DUF6923"/>
</dbReference>
<feature type="chain" id="PRO_5045062093" evidence="3">
    <location>
        <begin position="30"/>
        <end position="1331"/>
    </location>
</feature>
<proteinExistence type="predicted"/>
<evidence type="ECO:0000259" key="7">
    <source>
        <dbReference type="Pfam" id="PF25564"/>
    </source>
</evidence>
<dbReference type="Pfam" id="PF25564">
    <property type="entry name" value="DUF7933"/>
    <property type="match status" value="1"/>
</dbReference>
<dbReference type="PROSITE" id="PS51318">
    <property type="entry name" value="TAT"/>
    <property type="match status" value="1"/>
</dbReference>
<dbReference type="InterPro" id="IPR057693">
    <property type="entry name" value="DUF7933"/>
</dbReference>
<evidence type="ECO:0000313" key="8">
    <source>
        <dbReference type="EMBL" id="MFC3761250.1"/>
    </source>
</evidence>
<dbReference type="Proteomes" id="UP001595699">
    <property type="component" value="Unassembled WGS sequence"/>
</dbReference>
<feature type="signal peptide" evidence="3">
    <location>
        <begin position="1"/>
        <end position="29"/>
    </location>
</feature>
<dbReference type="RefSeq" id="WP_205117463.1">
    <property type="nucleotide sequence ID" value="NZ_JAFBCM010000001.1"/>
</dbReference>
<evidence type="ECO:0000259" key="6">
    <source>
        <dbReference type="Pfam" id="PF25549"/>
    </source>
</evidence>
<dbReference type="InterPro" id="IPR013783">
    <property type="entry name" value="Ig-like_fold"/>
</dbReference>
<feature type="compositionally biased region" description="Polar residues" evidence="1">
    <location>
        <begin position="1149"/>
        <end position="1161"/>
    </location>
</feature>
<feature type="region of interest" description="Disordered" evidence="1">
    <location>
        <begin position="1149"/>
        <end position="1170"/>
    </location>
</feature>
<dbReference type="InterPro" id="IPR001434">
    <property type="entry name" value="OmcB-like_DUF11"/>
</dbReference>
<evidence type="ECO:0000256" key="1">
    <source>
        <dbReference type="SAM" id="MobiDB-lite"/>
    </source>
</evidence>
<feature type="domain" description="DUF6923" evidence="5">
    <location>
        <begin position="410"/>
        <end position="644"/>
    </location>
</feature>
<keyword evidence="2" id="KW-1133">Transmembrane helix</keyword>
<keyword evidence="2" id="KW-0812">Transmembrane</keyword>
<keyword evidence="2" id="KW-0472">Membrane</keyword>
<evidence type="ECO:0000313" key="9">
    <source>
        <dbReference type="Proteomes" id="UP001595699"/>
    </source>
</evidence>
<feature type="domain" description="DUF7927" evidence="6">
    <location>
        <begin position="1028"/>
        <end position="1144"/>
    </location>
</feature>
<evidence type="ECO:0000259" key="4">
    <source>
        <dbReference type="Pfam" id="PF01345"/>
    </source>
</evidence>
<feature type="domain" description="DUF7933" evidence="7">
    <location>
        <begin position="276"/>
        <end position="382"/>
    </location>
</feature>
<evidence type="ECO:0000256" key="2">
    <source>
        <dbReference type="SAM" id="Phobius"/>
    </source>
</evidence>
<dbReference type="Pfam" id="PF25549">
    <property type="entry name" value="DUF7927"/>
    <property type="match status" value="4"/>
</dbReference>